<evidence type="ECO:0000313" key="1">
    <source>
        <dbReference type="EMBL" id="MPC39967.1"/>
    </source>
</evidence>
<keyword evidence="2" id="KW-1185">Reference proteome</keyword>
<proteinExistence type="predicted"/>
<organism evidence="1 2">
    <name type="scientific">Portunus trituberculatus</name>
    <name type="common">Swimming crab</name>
    <name type="synonym">Neptunus trituberculatus</name>
    <dbReference type="NCBI Taxonomy" id="210409"/>
    <lineage>
        <taxon>Eukaryota</taxon>
        <taxon>Metazoa</taxon>
        <taxon>Ecdysozoa</taxon>
        <taxon>Arthropoda</taxon>
        <taxon>Crustacea</taxon>
        <taxon>Multicrustacea</taxon>
        <taxon>Malacostraca</taxon>
        <taxon>Eumalacostraca</taxon>
        <taxon>Eucarida</taxon>
        <taxon>Decapoda</taxon>
        <taxon>Pleocyemata</taxon>
        <taxon>Brachyura</taxon>
        <taxon>Eubrachyura</taxon>
        <taxon>Portunoidea</taxon>
        <taxon>Portunidae</taxon>
        <taxon>Portuninae</taxon>
        <taxon>Portunus</taxon>
    </lineage>
</organism>
<sequence length="81" mass="8703">MFMVTCISSLIDIAHAGRKERMGRAAKEVALERKFTKINQLRTSWPSGGLVPQVVRAILLTRSGEAPRLQLVGGDGAAAAQ</sequence>
<accession>A0A5B7F351</accession>
<name>A0A5B7F351_PORTR</name>
<evidence type="ECO:0000313" key="2">
    <source>
        <dbReference type="Proteomes" id="UP000324222"/>
    </source>
</evidence>
<dbReference type="AlphaFoldDB" id="A0A5B7F351"/>
<dbReference type="EMBL" id="VSRR010004533">
    <property type="protein sequence ID" value="MPC39967.1"/>
    <property type="molecule type" value="Genomic_DNA"/>
</dbReference>
<dbReference type="Proteomes" id="UP000324222">
    <property type="component" value="Unassembled WGS sequence"/>
</dbReference>
<comment type="caution">
    <text evidence="1">The sequence shown here is derived from an EMBL/GenBank/DDBJ whole genome shotgun (WGS) entry which is preliminary data.</text>
</comment>
<reference evidence="1 2" key="1">
    <citation type="submission" date="2019-05" db="EMBL/GenBank/DDBJ databases">
        <title>Another draft genome of Portunus trituberculatus and its Hox gene families provides insights of decapod evolution.</title>
        <authorList>
            <person name="Jeong J.-H."/>
            <person name="Song I."/>
            <person name="Kim S."/>
            <person name="Choi T."/>
            <person name="Kim D."/>
            <person name="Ryu S."/>
            <person name="Kim W."/>
        </authorList>
    </citation>
    <scope>NUCLEOTIDE SEQUENCE [LARGE SCALE GENOMIC DNA]</scope>
    <source>
        <tissue evidence="1">Muscle</tissue>
    </source>
</reference>
<gene>
    <name evidence="1" type="ORF">E2C01_033520</name>
</gene>
<protein>
    <submittedName>
        <fullName evidence="1">Uncharacterized protein</fullName>
    </submittedName>
</protein>